<dbReference type="RefSeq" id="WP_416207326.1">
    <property type="nucleotide sequence ID" value="NZ_JBBKTX010000031.1"/>
</dbReference>
<keyword evidence="2 6" id="KW-0963">Cytoplasm</keyword>
<keyword evidence="9" id="KW-1185">Reference proteome</keyword>
<dbReference type="EMBL" id="JBBKTX010000031">
    <property type="protein sequence ID" value="MFK4754470.1"/>
    <property type="molecule type" value="Genomic_DNA"/>
</dbReference>
<dbReference type="Pfam" id="PF02609">
    <property type="entry name" value="Exonuc_VII_S"/>
    <property type="match status" value="1"/>
</dbReference>
<comment type="subcellular location">
    <subcellularLocation>
        <location evidence="6">Cytoplasm</location>
    </subcellularLocation>
</comment>
<accession>A0ABW8NNA4</accession>
<dbReference type="Gene3D" id="1.10.287.1040">
    <property type="entry name" value="Exonuclease VII, small subunit"/>
    <property type="match status" value="1"/>
</dbReference>
<evidence type="ECO:0000256" key="7">
    <source>
        <dbReference type="SAM" id="MobiDB-lite"/>
    </source>
</evidence>
<dbReference type="NCBIfam" id="TIGR01280">
    <property type="entry name" value="xseB"/>
    <property type="match status" value="1"/>
</dbReference>
<evidence type="ECO:0000256" key="4">
    <source>
        <dbReference type="ARBA" id="ARBA00022801"/>
    </source>
</evidence>
<dbReference type="NCBIfam" id="NF002140">
    <property type="entry name" value="PRK00977.1-4"/>
    <property type="match status" value="1"/>
</dbReference>
<comment type="caution">
    <text evidence="8">The sequence shown here is derived from an EMBL/GenBank/DDBJ whole genome shotgun (WGS) entry which is preliminary data.</text>
</comment>
<gene>
    <name evidence="6" type="primary">xseB</name>
    <name evidence="8" type="ORF">WG929_18850</name>
</gene>
<proteinExistence type="inferred from homology"/>
<keyword evidence="3 6" id="KW-0540">Nuclease</keyword>
<evidence type="ECO:0000313" key="9">
    <source>
        <dbReference type="Proteomes" id="UP001620597"/>
    </source>
</evidence>
<comment type="function">
    <text evidence="6">Bidirectionally degrades single-stranded DNA into large acid-insoluble oligonucleotides, which are then degraded further into small acid-soluble oligonucleotides.</text>
</comment>
<evidence type="ECO:0000256" key="6">
    <source>
        <dbReference type="HAMAP-Rule" id="MF_00337"/>
    </source>
</evidence>
<dbReference type="InterPro" id="IPR003761">
    <property type="entry name" value="Exonuc_VII_S"/>
</dbReference>
<dbReference type="InterPro" id="IPR037004">
    <property type="entry name" value="Exonuc_VII_ssu_sf"/>
</dbReference>
<evidence type="ECO:0000256" key="2">
    <source>
        <dbReference type="ARBA" id="ARBA00022490"/>
    </source>
</evidence>
<evidence type="ECO:0000256" key="5">
    <source>
        <dbReference type="ARBA" id="ARBA00022839"/>
    </source>
</evidence>
<keyword evidence="5 6" id="KW-0269">Exonuclease</keyword>
<name>A0ABW8NNA4_9GAMM</name>
<dbReference type="EC" id="3.1.11.6" evidence="6"/>
<dbReference type="PANTHER" id="PTHR34137">
    <property type="entry name" value="EXODEOXYRIBONUCLEASE 7 SMALL SUBUNIT"/>
    <property type="match status" value="1"/>
</dbReference>
<dbReference type="SUPFAM" id="SSF116842">
    <property type="entry name" value="XseB-like"/>
    <property type="match status" value="1"/>
</dbReference>
<evidence type="ECO:0000256" key="1">
    <source>
        <dbReference type="ARBA" id="ARBA00009998"/>
    </source>
</evidence>
<comment type="catalytic activity">
    <reaction evidence="6">
        <text>Exonucleolytic cleavage in either 5'- to 3'- or 3'- to 5'-direction to yield nucleoside 5'-phosphates.</text>
        <dbReference type="EC" id="3.1.11.6"/>
    </reaction>
</comment>
<comment type="similarity">
    <text evidence="1 6">Belongs to the XseB family.</text>
</comment>
<evidence type="ECO:0000313" key="8">
    <source>
        <dbReference type="EMBL" id="MFK4754470.1"/>
    </source>
</evidence>
<dbReference type="PANTHER" id="PTHR34137:SF1">
    <property type="entry name" value="EXODEOXYRIBONUCLEASE 7 SMALL SUBUNIT"/>
    <property type="match status" value="1"/>
</dbReference>
<dbReference type="HAMAP" id="MF_00337">
    <property type="entry name" value="Exonuc_7_S"/>
    <property type="match status" value="1"/>
</dbReference>
<organism evidence="8 9">
    <name type="scientific">Oceanobacter antarcticus</name>
    <dbReference type="NCBI Taxonomy" id="3133425"/>
    <lineage>
        <taxon>Bacteria</taxon>
        <taxon>Pseudomonadati</taxon>
        <taxon>Pseudomonadota</taxon>
        <taxon>Gammaproteobacteria</taxon>
        <taxon>Oceanospirillales</taxon>
        <taxon>Oceanospirillaceae</taxon>
        <taxon>Oceanobacter</taxon>
    </lineage>
</organism>
<sequence>MSDTQQTFDFEQSLAELTSLVQRMESGELTLEQSLGAFEQGIHLTRSCQQALAEAEQKVRILTEQNGQSLSQSLPPGGREAVE</sequence>
<reference evidence="8 9" key="1">
    <citation type="submission" date="2024-03" db="EMBL/GenBank/DDBJ databases">
        <title>High-quality draft genome sequence of Oceanobacter sp. wDCs-4.</title>
        <authorList>
            <person name="Dong C."/>
        </authorList>
    </citation>
    <scope>NUCLEOTIDE SEQUENCE [LARGE SCALE GENOMIC DNA]</scope>
    <source>
        <strain evidence="9">wDCs-4</strain>
    </source>
</reference>
<feature type="compositionally biased region" description="Polar residues" evidence="7">
    <location>
        <begin position="64"/>
        <end position="74"/>
    </location>
</feature>
<feature type="region of interest" description="Disordered" evidence="7">
    <location>
        <begin position="64"/>
        <end position="83"/>
    </location>
</feature>
<protein>
    <recommendedName>
        <fullName evidence="6">Exodeoxyribonuclease 7 small subunit</fullName>
        <ecNumber evidence="6">3.1.11.6</ecNumber>
    </recommendedName>
    <alternativeName>
        <fullName evidence="6">Exodeoxyribonuclease VII small subunit</fullName>
        <shortName evidence="6">Exonuclease VII small subunit</shortName>
    </alternativeName>
</protein>
<keyword evidence="4 6" id="KW-0378">Hydrolase</keyword>
<dbReference type="Proteomes" id="UP001620597">
    <property type="component" value="Unassembled WGS sequence"/>
</dbReference>
<evidence type="ECO:0000256" key="3">
    <source>
        <dbReference type="ARBA" id="ARBA00022722"/>
    </source>
</evidence>
<comment type="subunit">
    <text evidence="6">Heterooligomer composed of large and small subunits.</text>
</comment>
<dbReference type="GO" id="GO:0008855">
    <property type="term" value="F:exodeoxyribonuclease VII activity"/>
    <property type="evidence" value="ECO:0007669"/>
    <property type="project" value="UniProtKB-EC"/>
</dbReference>